<evidence type="ECO:0000313" key="2">
    <source>
        <dbReference type="EMBL" id="SDJ22039.1"/>
    </source>
</evidence>
<proteinExistence type="predicted"/>
<dbReference type="AlphaFoldDB" id="A0A1G8RYL7"/>
<dbReference type="InterPro" id="IPR021457">
    <property type="entry name" value="DUF3108"/>
</dbReference>
<dbReference type="Pfam" id="PF11306">
    <property type="entry name" value="DUF3108"/>
    <property type="match status" value="1"/>
</dbReference>
<evidence type="ECO:0000256" key="1">
    <source>
        <dbReference type="SAM" id="SignalP"/>
    </source>
</evidence>
<dbReference type="Proteomes" id="UP000198894">
    <property type="component" value="Unassembled WGS sequence"/>
</dbReference>
<keyword evidence="3" id="KW-1185">Reference proteome</keyword>
<organism evidence="2 3">
    <name type="scientific">Mesorhizobium muleiense</name>
    <dbReference type="NCBI Taxonomy" id="1004279"/>
    <lineage>
        <taxon>Bacteria</taxon>
        <taxon>Pseudomonadati</taxon>
        <taxon>Pseudomonadota</taxon>
        <taxon>Alphaproteobacteria</taxon>
        <taxon>Hyphomicrobiales</taxon>
        <taxon>Phyllobacteriaceae</taxon>
        <taxon>Mesorhizobium</taxon>
    </lineage>
</organism>
<sequence length="262" mass="28034">MLRSSHALLASLAVALPTAISAATQQSFKGEYTVSVHGFSVAKASFSSSYEGDTYSIEGSVSSAGLATIFDDTRGTVSSKGKILGKQLQPQAFRADYKSGDKASMIDIQFANGTVTATKVVPAPKKRNSKKWIPLAASHLASVLDPMAATVIHADSLDKVCGRTVKLYDGEMRADLTLTYESKGSTSVRGYEGDTVTCRLDFEPVAGYRKNRKSLDYLRKRSRIMVTFAPVGQTGVYAPIHATVGTKIGTLTVSAERFEATD</sequence>
<evidence type="ECO:0008006" key="4">
    <source>
        <dbReference type="Google" id="ProtNLM"/>
    </source>
</evidence>
<feature type="chain" id="PRO_5011643987" description="DUF3108 domain-containing protein" evidence="1">
    <location>
        <begin position="23"/>
        <end position="262"/>
    </location>
</feature>
<keyword evidence="1" id="KW-0732">Signal</keyword>
<accession>A0A1G8RYL7</accession>
<evidence type="ECO:0000313" key="3">
    <source>
        <dbReference type="Proteomes" id="UP000198894"/>
    </source>
</evidence>
<reference evidence="3" key="1">
    <citation type="submission" date="2016-10" db="EMBL/GenBank/DDBJ databases">
        <authorList>
            <person name="Varghese N."/>
            <person name="Submissions S."/>
        </authorList>
    </citation>
    <scope>NUCLEOTIDE SEQUENCE [LARGE SCALE GENOMIC DNA]</scope>
    <source>
        <strain evidence="3">CGMCC 1.11022</strain>
    </source>
</reference>
<protein>
    <recommendedName>
        <fullName evidence="4">DUF3108 domain-containing protein</fullName>
    </recommendedName>
</protein>
<name>A0A1G8RYL7_9HYPH</name>
<gene>
    <name evidence="2" type="ORF">SAMN05428953_10557</name>
</gene>
<dbReference type="RefSeq" id="WP_091593506.1">
    <property type="nucleotide sequence ID" value="NZ_FNEE01000005.1"/>
</dbReference>
<dbReference type="EMBL" id="FNEE01000005">
    <property type="protein sequence ID" value="SDJ22039.1"/>
    <property type="molecule type" value="Genomic_DNA"/>
</dbReference>
<feature type="signal peptide" evidence="1">
    <location>
        <begin position="1"/>
        <end position="22"/>
    </location>
</feature>